<sequence length="51" mass="5869">MAKANQPTLQAVLKSLPWKQCREVSYDRTRGHGRKETRSVRALTITDLELD</sequence>
<dbReference type="GeneID" id="91567183"/>
<comment type="caution">
    <text evidence="1">The sequence shown here is derived from an EMBL/GenBank/DDBJ whole genome shotgun (WGS) entry which is preliminary data.</text>
</comment>
<proteinExistence type="predicted"/>
<organism evidence="1 2">
    <name type="scientific">Streptomyces syringium</name>
    <dbReference type="NCBI Taxonomy" id="76729"/>
    <lineage>
        <taxon>Bacteria</taxon>
        <taxon>Bacillati</taxon>
        <taxon>Actinomycetota</taxon>
        <taxon>Actinomycetes</taxon>
        <taxon>Kitasatosporales</taxon>
        <taxon>Streptomycetaceae</taxon>
        <taxon>Streptomyces</taxon>
    </lineage>
</organism>
<dbReference type="EMBL" id="JAGIOH010000001">
    <property type="protein sequence ID" value="MBP2400823.1"/>
    <property type="molecule type" value="Genomic_DNA"/>
</dbReference>
<dbReference type="Proteomes" id="UP001519291">
    <property type="component" value="Unassembled WGS sequence"/>
</dbReference>
<evidence type="ECO:0000313" key="2">
    <source>
        <dbReference type="Proteomes" id="UP001519291"/>
    </source>
</evidence>
<keyword evidence="2" id="KW-1185">Reference proteome</keyword>
<name>A0ABS4XWD5_9ACTN</name>
<protein>
    <submittedName>
        <fullName evidence="1">Uncharacterized protein</fullName>
    </submittedName>
</protein>
<dbReference type="RefSeq" id="WP_209513382.1">
    <property type="nucleotide sequence ID" value="NZ_JAGIOH010000001.1"/>
</dbReference>
<accession>A0ABS4XWD5</accession>
<reference evidence="1 2" key="1">
    <citation type="submission" date="2021-03" db="EMBL/GenBank/DDBJ databases">
        <title>Sequencing the genomes of 1000 actinobacteria strains.</title>
        <authorList>
            <person name="Klenk H.-P."/>
        </authorList>
    </citation>
    <scope>NUCLEOTIDE SEQUENCE [LARGE SCALE GENOMIC DNA]</scope>
    <source>
        <strain evidence="1 2">DSM 41480</strain>
    </source>
</reference>
<gene>
    <name evidence="1" type="ORF">JO379_000292</name>
</gene>
<evidence type="ECO:0000313" key="1">
    <source>
        <dbReference type="EMBL" id="MBP2400823.1"/>
    </source>
</evidence>